<dbReference type="PANTHER" id="PTHR11136:SF0">
    <property type="entry name" value="DIHYDROFOLATE SYNTHETASE-RELATED"/>
    <property type="match status" value="1"/>
</dbReference>
<sequence>MPDLPDARGAVIPEPDGGAAGIGVSGVEAGVSTLLDTIYRSHLREAARDAGGEDAGGEGAGGEWAAGPALDRLHRRPERLLDLARRHDLIPDPDRVILVTGSKGKGSTARLIAAGQTAAGRRTLLFTSPEDMTPLDRIRIDGTVIAPADAVGAFQMLAAGLRAVEASLPAGEALSPFGQFLLLALVHARRSAVDRLVLETGLGAADDEAGRLAAAIGVVTAILPEHLDRLGPGIDDVARAKLDIRHRCQRLILSDQADRAGRRAGIDTGGARVVAPPVTMPGHAGHPPPWLAHNRAMALAALAGDGIDPAAPVVVAALDDAARGLPSWGEAPWAGGIVAWEAAVQAASLDVPRLRWLAARGFRALLSVTDDKDVAGLATSLAEAGLAPRGVVLAGRRGALRAGAGAHRRLLALSQADGPLKAPALGPLDHDDVPAMARLLYDGAGMDDQRPVAGGKVIAIGTQSFVRLVRAAIRSGR</sequence>
<comment type="caution">
    <text evidence="6">The sequence shown here is derived from an EMBL/GenBank/DDBJ whole genome shotgun (WGS) entry which is preliminary data.</text>
</comment>
<accession>A0ABU9YH46</accession>
<evidence type="ECO:0000313" key="7">
    <source>
        <dbReference type="Proteomes" id="UP001413721"/>
    </source>
</evidence>
<evidence type="ECO:0008006" key="8">
    <source>
        <dbReference type="Google" id="ProtNLM"/>
    </source>
</evidence>
<dbReference type="Gene3D" id="3.40.1190.10">
    <property type="entry name" value="Mur-like, catalytic domain"/>
    <property type="match status" value="1"/>
</dbReference>
<dbReference type="EMBL" id="JBBKTW010000002">
    <property type="protein sequence ID" value="MEN2988120.1"/>
    <property type="molecule type" value="Genomic_DNA"/>
</dbReference>
<dbReference type="SUPFAM" id="SSF53623">
    <property type="entry name" value="MurD-like peptide ligases, catalytic domain"/>
    <property type="match status" value="1"/>
</dbReference>
<keyword evidence="4" id="KW-0067">ATP-binding</keyword>
<dbReference type="InterPro" id="IPR001645">
    <property type="entry name" value="Folylpolyglutamate_synth"/>
</dbReference>
<keyword evidence="3" id="KW-0547">Nucleotide-binding</keyword>
<name>A0ABU9YH46_9PROT</name>
<dbReference type="InterPro" id="IPR036565">
    <property type="entry name" value="Mur-like_cat_sf"/>
</dbReference>
<evidence type="ECO:0000256" key="5">
    <source>
        <dbReference type="SAM" id="MobiDB-lite"/>
    </source>
</evidence>
<dbReference type="RefSeq" id="WP_345937046.1">
    <property type="nucleotide sequence ID" value="NZ_JBBKTW010000002.1"/>
</dbReference>
<organism evidence="6 7">
    <name type="scientific">Tistrella arctica</name>
    <dbReference type="NCBI Taxonomy" id="3133430"/>
    <lineage>
        <taxon>Bacteria</taxon>
        <taxon>Pseudomonadati</taxon>
        <taxon>Pseudomonadota</taxon>
        <taxon>Alphaproteobacteria</taxon>
        <taxon>Geminicoccales</taxon>
        <taxon>Geminicoccaceae</taxon>
        <taxon>Tistrella</taxon>
    </lineage>
</organism>
<keyword evidence="7" id="KW-1185">Reference proteome</keyword>
<feature type="region of interest" description="Disordered" evidence="5">
    <location>
        <begin position="49"/>
        <end position="69"/>
    </location>
</feature>
<gene>
    <name evidence="6" type="ORF">WG926_07375</name>
</gene>
<reference evidence="6 7" key="1">
    <citation type="submission" date="2024-03" db="EMBL/GenBank/DDBJ databases">
        <title>High-quality draft genome sequencing of Tistrella sp. BH-R2-4.</title>
        <authorList>
            <person name="Dong C."/>
        </authorList>
    </citation>
    <scope>NUCLEOTIDE SEQUENCE [LARGE SCALE GENOMIC DNA]</scope>
    <source>
        <strain evidence="6 7">BH-R2-4</strain>
    </source>
</reference>
<dbReference type="PANTHER" id="PTHR11136">
    <property type="entry name" value="FOLYLPOLYGLUTAMATE SYNTHASE-RELATED"/>
    <property type="match status" value="1"/>
</dbReference>
<proteinExistence type="inferred from homology"/>
<keyword evidence="2" id="KW-0436">Ligase</keyword>
<dbReference type="Proteomes" id="UP001413721">
    <property type="component" value="Unassembled WGS sequence"/>
</dbReference>
<evidence type="ECO:0000256" key="1">
    <source>
        <dbReference type="ARBA" id="ARBA00008276"/>
    </source>
</evidence>
<protein>
    <recommendedName>
        <fullName evidence="8">Mur ligase central domain-containing protein</fullName>
    </recommendedName>
</protein>
<evidence type="ECO:0000256" key="2">
    <source>
        <dbReference type="ARBA" id="ARBA00022598"/>
    </source>
</evidence>
<evidence type="ECO:0000256" key="3">
    <source>
        <dbReference type="ARBA" id="ARBA00022741"/>
    </source>
</evidence>
<comment type="similarity">
    <text evidence="1">Belongs to the folylpolyglutamate synthase family.</text>
</comment>
<evidence type="ECO:0000256" key="4">
    <source>
        <dbReference type="ARBA" id="ARBA00022840"/>
    </source>
</evidence>
<evidence type="ECO:0000313" key="6">
    <source>
        <dbReference type="EMBL" id="MEN2988120.1"/>
    </source>
</evidence>
<feature type="compositionally biased region" description="Gly residues" evidence="5">
    <location>
        <begin position="53"/>
        <end position="64"/>
    </location>
</feature>